<comment type="pathway">
    <text evidence="2 10">Bacterial outer membrane biogenesis; LPS core biosynthesis.</text>
</comment>
<dbReference type="AlphaFoldDB" id="A0A3S3MPV6"/>
<evidence type="ECO:0000256" key="2">
    <source>
        <dbReference type="ARBA" id="ARBA00004713"/>
    </source>
</evidence>
<reference evidence="13" key="1">
    <citation type="submission" date="2019-01" db="EMBL/GenBank/DDBJ databases">
        <title>Sinorhodobacter populi sp. nov. isolated from the symptomatic bark tissue of Populus euramericana canker.</title>
        <authorList>
            <person name="Li Y."/>
        </authorList>
    </citation>
    <scope>NUCLEOTIDE SEQUENCE [LARGE SCALE GENOMIC DNA]</scope>
    <source>
        <strain evidence="13">CGMCC 1.12963</strain>
    </source>
</reference>
<evidence type="ECO:0000256" key="1">
    <source>
        <dbReference type="ARBA" id="ARBA00003394"/>
    </source>
</evidence>
<evidence type="ECO:0000259" key="11">
    <source>
        <dbReference type="Pfam" id="PF04413"/>
    </source>
</evidence>
<evidence type="ECO:0000313" key="12">
    <source>
        <dbReference type="EMBL" id="RWR51669.1"/>
    </source>
</evidence>
<evidence type="ECO:0000256" key="6">
    <source>
        <dbReference type="ARBA" id="ARBA00031445"/>
    </source>
</evidence>
<keyword evidence="10" id="KW-1003">Cell membrane</keyword>
<feature type="domain" description="3-deoxy-D-manno-octulosonic-acid transferase N-terminal" evidence="11">
    <location>
        <begin position="36"/>
        <end position="208"/>
    </location>
</feature>
<comment type="caution">
    <text evidence="12">The sequence shown here is derived from an EMBL/GenBank/DDBJ whole genome shotgun (WGS) entry which is preliminary data.</text>
</comment>
<reference evidence="12 13" key="2">
    <citation type="submission" date="2019-01" db="EMBL/GenBank/DDBJ databases">
        <title>Sinorhodobacter populi sp. nov. isolated from the symptomatic bark tissue of Populus euramericana canker.</title>
        <authorList>
            <person name="Xu G."/>
        </authorList>
    </citation>
    <scope>NUCLEOTIDE SEQUENCE [LARGE SCALE GENOMIC DNA]</scope>
    <source>
        <strain evidence="12 13">CGMCC 1.12963</strain>
    </source>
</reference>
<organism evidence="12 13">
    <name type="scientific">Paenirhodobacter huangdaonensis</name>
    <dbReference type="NCBI Taxonomy" id="2501515"/>
    <lineage>
        <taxon>Bacteria</taxon>
        <taxon>Pseudomonadati</taxon>
        <taxon>Pseudomonadota</taxon>
        <taxon>Alphaproteobacteria</taxon>
        <taxon>Rhodobacterales</taxon>
        <taxon>Rhodobacter group</taxon>
        <taxon>Paenirhodobacter</taxon>
    </lineage>
</organism>
<gene>
    <name evidence="12" type="ORF">EOW66_11855</name>
</gene>
<name>A0A3S3MPV6_9RHOB</name>
<dbReference type="GO" id="GO:0009244">
    <property type="term" value="P:lipopolysaccharide core region biosynthetic process"/>
    <property type="evidence" value="ECO:0007669"/>
    <property type="project" value="UniProtKB-UniRule"/>
</dbReference>
<dbReference type="PANTHER" id="PTHR42755">
    <property type="entry name" value="3-DEOXY-MANNO-OCTULOSONATE CYTIDYLYLTRANSFERASE"/>
    <property type="match status" value="1"/>
</dbReference>
<dbReference type="GO" id="GO:0005886">
    <property type="term" value="C:plasma membrane"/>
    <property type="evidence" value="ECO:0007669"/>
    <property type="project" value="UniProtKB-SubCell"/>
</dbReference>
<dbReference type="EMBL" id="SAVA01000006">
    <property type="protein sequence ID" value="RWR51669.1"/>
    <property type="molecule type" value="Genomic_DNA"/>
</dbReference>
<dbReference type="InterPro" id="IPR038107">
    <property type="entry name" value="Glycos_transf_N_sf"/>
</dbReference>
<evidence type="ECO:0000256" key="8">
    <source>
        <dbReference type="PIRSR" id="PIRSR639901-1"/>
    </source>
</evidence>
<accession>A0A3S3MPV6</accession>
<dbReference type="EC" id="2.4.99.12" evidence="3 10"/>
<proteinExistence type="inferred from homology"/>
<dbReference type="UniPathway" id="UPA00958"/>
<keyword evidence="10" id="KW-0448">Lipopolysaccharide biosynthesis</keyword>
<evidence type="ECO:0000256" key="5">
    <source>
        <dbReference type="ARBA" id="ARBA00022679"/>
    </source>
</evidence>
<evidence type="ECO:0000256" key="10">
    <source>
        <dbReference type="RuleBase" id="RU365103"/>
    </source>
</evidence>
<dbReference type="Gene3D" id="3.40.50.11720">
    <property type="entry name" value="3-Deoxy-D-manno-octulosonic-acid transferase, N-terminal domain"/>
    <property type="match status" value="1"/>
</dbReference>
<comment type="catalytic activity">
    <reaction evidence="7 10">
        <text>lipid IVA (E. coli) + CMP-3-deoxy-beta-D-manno-octulosonate = alpha-Kdo-(2-&gt;6)-lipid IVA (E. coli) + CMP + H(+)</text>
        <dbReference type="Rhea" id="RHEA:28066"/>
        <dbReference type="ChEBI" id="CHEBI:15378"/>
        <dbReference type="ChEBI" id="CHEBI:58603"/>
        <dbReference type="ChEBI" id="CHEBI:60364"/>
        <dbReference type="ChEBI" id="CHEBI:60377"/>
        <dbReference type="ChEBI" id="CHEBI:85987"/>
        <dbReference type="EC" id="2.4.99.12"/>
    </reaction>
</comment>
<feature type="active site" description="Proton acceptor" evidence="8">
    <location>
        <position position="60"/>
    </location>
</feature>
<comment type="subcellular location">
    <subcellularLocation>
        <location evidence="10">Cell membrane</location>
    </subcellularLocation>
</comment>
<evidence type="ECO:0000313" key="13">
    <source>
        <dbReference type="Proteomes" id="UP000288071"/>
    </source>
</evidence>
<dbReference type="Proteomes" id="UP000288071">
    <property type="component" value="Unassembled WGS sequence"/>
</dbReference>
<keyword evidence="5 10" id="KW-0808">Transferase</keyword>
<dbReference type="GO" id="GO:0009245">
    <property type="term" value="P:lipid A biosynthetic process"/>
    <property type="evidence" value="ECO:0007669"/>
    <property type="project" value="TreeGrafter"/>
</dbReference>
<evidence type="ECO:0000256" key="4">
    <source>
        <dbReference type="ARBA" id="ARBA00019077"/>
    </source>
</evidence>
<comment type="function">
    <text evidence="1 10">Involved in lipopolysaccharide (LPS) biosynthesis. Catalyzes the transfer of 3-deoxy-D-manno-octulosonate (Kdo) residue(s) from CMP-Kdo to lipid IV(A), the tetraacyldisaccharide-1,4'-bisphosphate precursor of lipid A.</text>
</comment>
<dbReference type="Gene3D" id="3.40.50.2000">
    <property type="entry name" value="Glycogen Phosphorylase B"/>
    <property type="match status" value="1"/>
</dbReference>
<dbReference type="PANTHER" id="PTHR42755:SF1">
    <property type="entry name" value="3-DEOXY-D-MANNO-OCTULOSONIC ACID TRANSFERASE, MITOCHONDRIAL-RELATED"/>
    <property type="match status" value="1"/>
</dbReference>
<evidence type="ECO:0000256" key="7">
    <source>
        <dbReference type="ARBA" id="ARBA00049183"/>
    </source>
</evidence>
<feature type="site" description="Transition state stabilizer" evidence="9">
    <location>
        <position position="207"/>
    </location>
</feature>
<comment type="similarity">
    <text evidence="10">Belongs to the glycosyltransferase group 1 family.</text>
</comment>
<keyword evidence="13" id="KW-1185">Reference proteome</keyword>
<dbReference type="InterPro" id="IPR007507">
    <property type="entry name" value="Glycos_transf_N"/>
</dbReference>
<feature type="site" description="Transition state stabilizer" evidence="9">
    <location>
        <position position="130"/>
    </location>
</feature>
<protein>
    <recommendedName>
        <fullName evidence="4 10">3-deoxy-D-manno-octulosonic acid transferase</fullName>
        <shortName evidence="10">Kdo transferase</shortName>
        <ecNumber evidence="3 10">2.4.99.12</ecNumber>
    </recommendedName>
    <alternativeName>
        <fullName evidence="6 10">Lipid IV(A) 3-deoxy-D-manno-octulosonic acid transferase</fullName>
    </alternativeName>
</protein>
<keyword evidence="10" id="KW-0472">Membrane</keyword>
<evidence type="ECO:0000256" key="9">
    <source>
        <dbReference type="PIRSR" id="PIRSR639901-2"/>
    </source>
</evidence>
<dbReference type="GO" id="GO:0043842">
    <property type="term" value="F:Kdo transferase activity"/>
    <property type="evidence" value="ECO:0007669"/>
    <property type="project" value="UniProtKB-EC"/>
</dbReference>
<dbReference type="Pfam" id="PF04413">
    <property type="entry name" value="Glycos_transf_N"/>
    <property type="match status" value="1"/>
</dbReference>
<dbReference type="InterPro" id="IPR039901">
    <property type="entry name" value="Kdotransferase"/>
</dbReference>
<evidence type="ECO:0000256" key="3">
    <source>
        <dbReference type="ARBA" id="ARBA00012621"/>
    </source>
</evidence>
<sequence>MPVLFLYRLLLSLALPVLLIRLGLRVLRGAEPAAALTERLGGGAPSAPGAIWLHAASNGELVSAQPLIAALFAARPGLRLLVSTNTVTARAMALGWGDDRIAVRAAPLDSRWALSRFLARHRPAALIVVENELWPNRLLGCAARGLPVFAIGARMSARSARRWRRTGLGPRLMRAITALSAQDPASEAEFRALGLPARATLPVVNLKTAVRLPEPDVSLGWPRETTLLAASTHAGEEEIVLDAFARARAASPALRLILAPRHPRRGPEVARLIAARGLAFATRSTGEPAAAPVLLADTMGEMANWYAAAGICFIGGTLVEKGGHTPFEPAAADCALLHGPSVFNHAEAFAALDAAQGAIRVHDAESLAAGFTISPATQADLARAARRALAALAAEGAPARLAQALLARIDAQKRR</sequence>